<proteinExistence type="predicted"/>
<dbReference type="Gene3D" id="1.20.1270.390">
    <property type="match status" value="1"/>
</dbReference>
<dbReference type="Proteomes" id="UP000252707">
    <property type="component" value="Unassembled WGS sequence"/>
</dbReference>
<gene>
    <name evidence="2" type="ORF">DFQ59_107150</name>
</gene>
<evidence type="ECO:0000313" key="2">
    <source>
        <dbReference type="EMBL" id="RCX28403.1"/>
    </source>
</evidence>
<name>A0A369C3Q9_9GAMM</name>
<accession>A0A369C3Q9</accession>
<organism evidence="2 3">
    <name type="scientific">Thioalbus denitrificans</name>
    <dbReference type="NCBI Taxonomy" id="547122"/>
    <lineage>
        <taxon>Bacteria</taxon>
        <taxon>Pseudomonadati</taxon>
        <taxon>Pseudomonadota</taxon>
        <taxon>Gammaproteobacteria</taxon>
        <taxon>Chromatiales</taxon>
        <taxon>Ectothiorhodospiraceae</taxon>
        <taxon>Thioalbus</taxon>
    </lineage>
</organism>
<dbReference type="AlphaFoldDB" id="A0A369C3Q9"/>
<comment type="caution">
    <text evidence="2">The sequence shown here is derived from an EMBL/GenBank/DDBJ whole genome shotgun (WGS) entry which is preliminary data.</text>
</comment>
<evidence type="ECO:0000313" key="3">
    <source>
        <dbReference type="Proteomes" id="UP000252707"/>
    </source>
</evidence>
<keyword evidence="3" id="KW-1185">Reference proteome</keyword>
<protein>
    <submittedName>
        <fullName evidence="2">Uncharacterized protein DUF4398</fullName>
    </submittedName>
</protein>
<dbReference type="EMBL" id="QPJY01000007">
    <property type="protein sequence ID" value="RCX28403.1"/>
    <property type="molecule type" value="Genomic_DNA"/>
</dbReference>
<feature type="domain" description="DUF4398" evidence="1">
    <location>
        <begin position="26"/>
        <end position="91"/>
    </location>
</feature>
<sequence length="99" mass="10473">MARRLLLAGLVLLWFGPLACTTVPVQELSDARQSIDAARSAGAALHAPGLLDEAVRMLQRATQELQAGANEAARRDALAANELARRARESVSGEAEPAQ</sequence>
<reference evidence="2 3" key="1">
    <citation type="submission" date="2018-07" db="EMBL/GenBank/DDBJ databases">
        <title>Genomic Encyclopedia of Type Strains, Phase IV (KMG-IV): sequencing the most valuable type-strain genomes for metagenomic binning, comparative biology and taxonomic classification.</title>
        <authorList>
            <person name="Goeker M."/>
        </authorList>
    </citation>
    <scope>NUCLEOTIDE SEQUENCE [LARGE SCALE GENOMIC DNA]</scope>
    <source>
        <strain evidence="2 3">DSM 26407</strain>
    </source>
</reference>
<evidence type="ECO:0000259" key="1">
    <source>
        <dbReference type="Pfam" id="PF14346"/>
    </source>
</evidence>
<dbReference type="Pfam" id="PF14346">
    <property type="entry name" value="DUF4398"/>
    <property type="match status" value="1"/>
</dbReference>
<dbReference type="RefSeq" id="WP_170142165.1">
    <property type="nucleotide sequence ID" value="NZ_QPJY01000007.1"/>
</dbReference>
<dbReference type="InterPro" id="IPR025511">
    <property type="entry name" value="DUF4398"/>
</dbReference>